<reference evidence="1" key="1">
    <citation type="journal article" date="2020" name="Stud. Mycol.">
        <title>101 Dothideomycetes genomes: a test case for predicting lifestyles and emergence of pathogens.</title>
        <authorList>
            <person name="Haridas S."/>
            <person name="Albert R."/>
            <person name="Binder M."/>
            <person name="Bloem J."/>
            <person name="Labutti K."/>
            <person name="Salamov A."/>
            <person name="Andreopoulos B."/>
            <person name="Baker S."/>
            <person name="Barry K."/>
            <person name="Bills G."/>
            <person name="Bluhm B."/>
            <person name="Cannon C."/>
            <person name="Castanera R."/>
            <person name="Culley D."/>
            <person name="Daum C."/>
            <person name="Ezra D."/>
            <person name="Gonzalez J."/>
            <person name="Henrissat B."/>
            <person name="Kuo A."/>
            <person name="Liang C."/>
            <person name="Lipzen A."/>
            <person name="Lutzoni F."/>
            <person name="Magnuson J."/>
            <person name="Mondo S."/>
            <person name="Nolan M."/>
            <person name="Ohm R."/>
            <person name="Pangilinan J."/>
            <person name="Park H.-J."/>
            <person name="Ramirez L."/>
            <person name="Alfaro M."/>
            <person name="Sun H."/>
            <person name="Tritt A."/>
            <person name="Yoshinaga Y."/>
            <person name="Zwiers L.-H."/>
            <person name="Turgeon B."/>
            <person name="Goodwin S."/>
            <person name="Spatafora J."/>
            <person name="Crous P."/>
            <person name="Grigoriev I."/>
        </authorList>
    </citation>
    <scope>NUCLEOTIDE SEQUENCE</scope>
    <source>
        <strain evidence="1">CBS 130266</strain>
    </source>
</reference>
<evidence type="ECO:0000313" key="2">
    <source>
        <dbReference type="Proteomes" id="UP000800235"/>
    </source>
</evidence>
<accession>A0A9P4U2L1</accession>
<gene>
    <name evidence="1" type="ORF">EJ08DRAFT_692881</name>
</gene>
<dbReference type="OrthoDB" id="432970at2759"/>
<dbReference type="AlphaFoldDB" id="A0A9P4U2L1"/>
<dbReference type="EMBL" id="MU007014">
    <property type="protein sequence ID" value="KAF2434975.1"/>
    <property type="molecule type" value="Genomic_DNA"/>
</dbReference>
<keyword evidence="2" id="KW-1185">Reference proteome</keyword>
<name>A0A9P4U2L1_9PEZI</name>
<dbReference type="Proteomes" id="UP000800235">
    <property type="component" value="Unassembled WGS sequence"/>
</dbReference>
<evidence type="ECO:0000313" key="1">
    <source>
        <dbReference type="EMBL" id="KAF2434975.1"/>
    </source>
</evidence>
<protein>
    <submittedName>
        <fullName evidence="1">Uncharacterized protein</fullName>
    </submittedName>
</protein>
<organism evidence="1 2">
    <name type="scientific">Tothia fuscella</name>
    <dbReference type="NCBI Taxonomy" id="1048955"/>
    <lineage>
        <taxon>Eukaryota</taxon>
        <taxon>Fungi</taxon>
        <taxon>Dikarya</taxon>
        <taxon>Ascomycota</taxon>
        <taxon>Pezizomycotina</taxon>
        <taxon>Dothideomycetes</taxon>
        <taxon>Pleosporomycetidae</taxon>
        <taxon>Venturiales</taxon>
        <taxon>Cylindrosympodiaceae</taxon>
        <taxon>Tothia</taxon>
    </lineage>
</organism>
<proteinExistence type="predicted"/>
<comment type="caution">
    <text evidence="1">The sequence shown here is derived from an EMBL/GenBank/DDBJ whole genome shotgun (WGS) entry which is preliminary data.</text>
</comment>
<sequence>MGAEGSDISIIASAAPCGFLAMKDMKGDEYKTLWRTGSLTGDADAQSSNPMLGCLDERLALHYRYNPLLGFHLATAFTPLAASSRLRHTASDETKKMTKTIHAAFAQFRTWSDAFRSASSRVTLRFAIADALAFCEVLQNPTNTSTYNNHWDYEPLILDQDEYGVKKPSTFDLVDTSNLIDYLGVLNLLVAIRPLLAPKSTSTNQTEIMLLREESIAASVNSWLSGDLVTTKSYCAKASL</sequence>